<comment type="caution">
    <text evidence="1">The sequence shown here is derived from an EMBL/GenBank/DDBJ whole genome shotgun (WGS) entry which is preliminary data.</text>
</comment>
<dbReference type="EMBL" id="MU839044">
    <property type="protein sequence ID" value="KAK1762003.1"/>
    <property type="molecule type" value="Genomic_DNA"/>
</dbReference>
<gene>
    <name evidence="1" type="ORF">QBC33DRAFT_519887</name>
</gene>
<protein>
    <submittedName>
        <fullName evidence="1">Uncharacterized protein</fullName>
    </submittedName>
</protein>
<dbReference type="Proteomes" id="UP001244011">
    <property type="component" value="Unassembled WGS sequence"/>
</dbReference>
<sequence>MSTSSAFCFSTSSAPSQPMLVAVFKQIYRRRCQCTTCVNFVACKKCYGRIGKYHKMDNEPTHTFEIDSSSVEFQDPPTPFAEAHDNGLGGSLEAVAALDEIDLDDEI</sequence>
<evidence type="ECO:0000313" key="2">
    <source>
        <dbReference type="Proteomes" id="UP001244011"/>
    </source>
</evidence>
<proteinExistence type="predicted"/>
<dbReference type="AlphaFoldDB" id="A0AAJ0BRD4"/>
<dbReference type="GeneID" id="85309505"/>
<organism evidence="1 2">
    <name type="scientific">Phialemonium atrogriseum</name>
    <dbReference type="NCBI Taxonomy" id="1093897"/>
    <lineage>
        <taxon>Eukaryota</taxon>
        <taxon>Fungi</taxon>
        <taxon>Dikarya</taxon>
        <taxon>Ascomycota</taxon>
        <taxon>Pezizomycotina</taxon>
        <taxon>Sordariomycetes</taxon>
        <taxon>Sordariomycetidae</taxon>
        <taxon>Cephalothecales</taxon>
        <taxon>Cephalothecaceae</taxon>
        <taxon>Phialemonium</taxon>
    </lineage>
</organism>
<reference evidence="1" key="1">
    <citation type="submission" date="2023-06" db="EMBL/GenBank/DDBJ databases">
        <title>Genome-scale phylogeny and comparative genomics of the fungal order Sordariales.</title>
        <authorList>
            <consortium name="Lawrence Berkeley National Laboratory"/>
            <person name="Hensen N."/>
            <person name="Bonometti L."/>
            <person name="Westerberg I."/>
            <person name="Brannstrom I.O."/>
            <person name="Guillou S."/>
            <person name="Cros-Aarteil S."/>
            <person name="Calhoun S."/>
            <person name="Haridas S."/>
            <person name="Kuo A."/>
            <person name="Mondo S."/>
            <person name="Pangilinan J."/>
            <person name="Riley R."/>
            <person name="Labutti K."/>
            <person name="Andreopoulos B."/>
            <person name="Lipzen A."/>
            <person name="Chen C."/>
            <person name="Yanf M."/>
            <person name="Daum C."/>
            <person name="Ng V."/>
            <person name="Clum A."/>
            <person name="Steindorff A."/>
            <person name="Ohm R."/>
            <person name="Martin F."/>
            <person name="Silar P."/>
            <person name="Natvig D."/>
            <person name="Lalanne C."/>
            <person name="Gautier V."/>
            <person name="Ament-Velasquez S.L."/>
            <person name="Kruys A."/>
            <person name="Hutchinson M.I."/>
            <person name="Powell A.J."/>
            <person name="Barry K."/>
            <person name="Miller A.N."/>
            <person name="Grigoriev I.V."/>
            <person name="Debuchy R."/>
            <person name="Gladieux P."/>
            <person name="Thoren M.H."/>
            <person name="Johannesson H."/>
        </authorList>
    </citation>
    <scope>NUCLEOTIDE SEQUENCE</scope>
    <source>
        <strain evidence="1">8032-3</strain>
    </source>
</reference>
<dbReference type="RefSeq" id="XP_060278216.1">
    <property type="nucleotide sequence ID" value="XM_060426318.1"/>
</dbReference>
<keyword evidence="2" id="KW-1185">Reference proteome</keyword>
<evidence type="ECO:0000313" key="1">
    <source>
        <dbReference type="EMBL" id="KAK1762003.1"/>
    </source>
</evidence>
<accession>A0AAJ0BRD4</accession>
<name>A0AAJ0BRD4_9PEZI</name>